<name>A0A9P6K9V6_9FUNG</name>
<feature type="non-terminal residue" evidence="3">
    <location>
        <position position="60"/>
    </location>
</feature>
<evidence type="ECO:0000313" key="4">
    <source>
        <dbReference type="Proteomes" id="UP000780801"/>
    </source>
</evidence>
<comment type="pathway">
    <text evidence="1">Pyrimidine metabolism; UMP biosynthesis via de novo pathway.</text>
</comment>
<dbReference type="Gene3D" id="3.20.20.70">
    <property type="entry name" value="Aldolase class I"/>
    <property type="match status" value="1"/>
</dbReference>
<evidence type="ECO:0000256" key="1">
    <source>
        <dbReference type="ARBA" id="ARBA00004725"/>
    </source>
</evidence>
<keyword evidence="4" id="KW-1185">Reference proteome</keyword>
<accession>A0A9P6K9V6</accession>
<dbReference type="EMBL" id="JAABOA010005471">
    <property type="protein sequence ID" value="KAF9577000.1"/>
    <property type="molecule type" value="Genomic_DNA"/>
</dbReference>
<dbReference type="AlphaFoldDB" id="A0A9P6K9V6"/>
<protein>
    <submittedName>
        <fullName evidence="3">Orotidine 5'-phosphate decarboxylase</fullName>
    </submittedName>
</protein>
<dbReference type="PANTHER" id="PTHR19278:SF9">
    <property type="entry name" value="URIDINE 5'-MONOPHOSPHATE SYNTHASE"/>
    <property type="match status" value="1"/>
</dbReference>
<dbReference type="GO" id="GO:0019856">
    <property type="term" value="P:pyrimidine nucleobase biosynthetic process"/>
    <property type="evidence" value="ECO:0007669"/>
    <property type="project" value="TreeGrafter"/>
</dbReference>
<gene>
    <name evidence="3" type="primary">URA3_2</name>
    <name evidence="3" type="ORF">BGW38_008091</name>
</gene>
<reference evidence="3" key="1">
    <citation type="journal article" date="2020" name="Fungal Divers.">
        <title>Resolving the Mortierellaceae phylogeny through synthesis of multi-gene phylogenetics and phylogenomics.</title>
        <authorList>
            <person name="Vandepol N."/>
            <person name="Liber J."/>
            <person name="Desiro A."/>
            <person name="Na H."/>
            <person name="Kennedy M."/>
            <person name="Barry K."/>
            <person name="Grigoriev I.V."/>
            <person name="Miller A.N."/>
            <person name="O'Donnell K."/>
            <person name="Stajich J.E."/>
            <person name="Bonito G."/>
        </authorList>
    </citation>
    <scope>NUCLEOTIDE SEQUENCE</scope>
    <source>
        <strain evidence="3">KOD1015</strain>
    </source>
</reference>
<keyword evidence="2" id="KW-0665">Pyrimidine biosynthesis</keyword>
<dbReference type="GO" id="GO:0004588">
    <property type="term" value="F:orotate phosphoribosyltransferase activity"/>
    <property type="evidence" value="ECO:0007669"/>
    <property type="project" value="TreeGrafter"/>
</dbReference>
<sequence>MSASKTYLERASLHSNPTAKAFLELMERKKSNLSLAADLTSKKELLELADQAGPYICLLK</sequence>
<proteinExistence type="predicted"/>
<dbReference type="SUPFAM" id="SSF51366">
    <property type="entry name" value="Ribulose-phoshate binding barrel"/>
    <property type="match status" value="1"/>
</dbReference>
<dbReference type="Proteomes" id="UP000780801">
    <property type="component" value="Unassembled WGS sequence"/>
</dbReference>
<evidence type="ECO:0000256" key="2">
    <source>
        <dbReference type="ARBA" id="ARBA00022975"/>
    </source>
</evidence>
<dbReference type="GO" id="GO:0004590">
    <property type="term" value="F:orotidine-5'-phosphate decarboxylase activity"/>
    <property type="evidence" value="ECO:0007669"/>
    <property type="project" value="TreeGrafter"/>
</dbReference>
<evidence type="ECO:0000313" key="3">
    <source>
        <dbReference type="EMBL" id="KAF9577000.1"/>
    </source>
</evidence>
<dbReference type="InterPro" id="IPR011060">
    <property type="entry name" value="RibuloseP-bd_barrel"/>
</dbReference>
<dbReference type="GO" id="GO:0006222">
    <property type="term" value="P:UMP biosynthetic process"/>
    <property type="evidence" value="ECO:0007669"/>
    <property type="project" value="TreeGrafter"/>
</dbReference>
<dbReference type="PANTHER" id="PTHR19278">
    <property type="entry name" value="OROTATE PHOSPHORIBOSYLTRANSFERASE"/>
    <property type="match status" value="1"/>
</dbReference>
<dbReference type="OrthoDB" id="10263753at2759"/>
<organism evidence="3 4">
    <name type="scientific">Lunasporangiospora selenospora</name>
    <dbReference type="NCBI Taxonomy" id="979761"/>
    <lineage>
        <taxon>Eukaryota</taxon>
        <taxon>Fungi</taxon>
        <taxon>Fungi incertae sedis</taxon>
        <taxon>Mucoromycota</taxon>
        <taxon>Mortierellomycotina</taxon>
        <taxon>Mortierellomycetes</taxon>
        <taxon>Mortierellales</taxon>
        <taxon>Mortierellaceae</taxon>
        <taxon>Lunasporangiospora</taxon>
    </lineage>
</organism>
<dbReference type="InterPro" id="IPR013785">
    <property type="entry name" value="Aldolase_TIM"/>
</dbReference>
<comment type="caution">
    <text evidence="3">The sequence shown here is derived from an EMBL/GenBank/DDBJ whole genome shotgun (WGS) entry which is preliminary data.</text>
</comment>